<evidence type="ECO:0000313" key="2">
    <source>
        <dbReference type="EMBL" id="TGD76141.1"/>
    </source>
</evidence>
<keyword evidence="2" id="KW-0378">Hydrolase</keyword>
<dbReference type="SUPFAM" id="SSF51556">
    <property type="entry name" value="Metallo-dependent hydrolases"/>
    <property type="match status" value="1"/>
</dbReference>
<name>A0A4Z0M9D7_9GAMM</name>
<evidence type="ECO:0000313" key="3">
    <source>
        <dbReference type="Proteomes" id="UP000298050"/>
    </source>
</evidence>
<dbReference type="Gene3D" id="2.30.40.10">
    <property type="entry name" value="Urease, subunit C, domain 1"/>
    <property type="match status" value="1"/>
</dbReference>
<evidence type="ECO:0000259" key="1">
    <source>
        <dbReference type="Pfam" id="PF01979"/>
    </source>
</evidence>
<keyword evidence="3" id="KW-1185">Reference proteome</keyword>
<proteinExistence type="predicted"/>
<dbReference type="SUPFAM" id="SSF51338">
    <property type="entry name" value="Composite domain of metallo-dependent hydrolases"/>
    <property type="match status" value="1"/>
</dbReference>
<dbReference type="CDD" id="cd01299">
    <property type="entry name" value="Met_dep_hydrolase_A"/>
    <property type="match status" value="1"/>
</dbReference>
<dbReference type="InterPro" id="IPR057744">
    <property type="entry name" value="OTAase-like"/>
</dbReference>
<dbReference type="RefSeq" id="WP_135440718.1">
    <property type="nucleotide sequence ID" value="NZ_SRLE01000001.1"/>
</dbReference>
<organism evidence="2 3">
    <name type="scientific">Mangrovimicrobium sediminis</name>
    <dbReference type="NCBI Taxonomy" id="2562682"/>
    <lineage>
        <taxon>Bacteria</taxon>
        <taxon>Pseudomonadati</taxon>
        <taxon>Pseudomonadota</taxon>
        <taxon>Gammaproteobacteria</taxon>
        <taxon>Cellvibrionales</taxon>
        <taxon>Halieaceae</taxon>
        <taxon>Mangrovimicrobium</taxon>
    </lineage>
</organism>
<dbReference type="AlphaFoldDB" id="A0A4Z0M9D7"/>
<comment type="caution">
    <text evidence="2">The sequence shown here is derived from an EMBL/GenBank/DDBJ whole genome shotgun (WGS) entry which is preliminary data.</text>
</comment>
<dbReference type="PANTHER" id="PTHR43135:SF3">
    <property type="entry name" value="ALPHA-D-RIBOSE 1-METHYLPHOSPHONATE 5-TRIPHOSPHATE DIPHOSPHATASE"/>
    <property type="match status" value="1"/>
</dbReference>
<dbReference type="GO" id="GO:0016810">
    <property type="term" value="F:hydrolase activity, acting on carbon-nitrogen (but not peptide) bonds"/>
    <property type="evidence" value="ECO:0007669"/>
    <property type="project" value="InterPro"/>
</dbReference>
<accession>A0A4Z0M9D7</accession>
<dbReference type="InterPro" id="IPR032466">
    <property type="entry name" value="Metal_Hydrolase"/>
</dbReference>
<dbReference type="PANTHER" id="PTHR43135">
    <property type="entry name" value="ALPHA-D-RIBOSE 1-METHYLPHOSPHONATE 5-TRIPHOSPHATE DIPHOSPHATASE"/>
    <property type="match status" value="1"/>
</dbReference>
<dbReference type="OrthoDB" id="9782972at2"/>
<gene>
    <name evidence="2" type="ORF">E4634_00915</name>
</gene>
<reference evidence="2 3" key="1">
    <citation type="submission" date="2019-04" db="EMBL/GenBank/DDBJ databases">
        <title>Taxonomy of novel Haliea sp. from mangrove soil of West Coast of India.</title>
        <authorList>
            <person name="Verma A."/>
            <person name="Kumar P."/>
            <person name="Krishnamurthi S."/>
        </authorList>
    </citation>
    <scope>NUCLEOTIDE SEQUENCE [LARGE SCALE GENOMIC DNA]</scope>
    <source>
        <strain evidence="2 3">SAOS-164</strain>
    </source>
</reference>
<dbReference type="Pfam" id="PF01979">
    <property type="entry name" value="Amidohydro_1"/>
    <property type="match status" value="1"/>
</dbReference>
<dbReference type="Gene3D" id="3.20.20.140">
    <property type="entry name" value="Metal-dependent hydrolases"/>
    <property type="match status" value="1"/>
</dbReference>
<dbReference type="Proteomes" id="UP000298050">
    <property type="component" value="Unassembled WGS sequence"/>
</dbReference>
<dbReference type="InterPro" id="IPR051781">
    <property type="entry name" value="Metallo-dep_Hydrolase"/>
</dbReference>
<dbReference type="EMBL" id="SRLE01000001">
    <property type="protein sequence ID" value="TGD76141.1"/>
    <property type="molecule type" value="Genomic_DNA"/>
</dbReference>
<feature type="domain" description="Amidohydrolase-related" evidence="1">
    <location>
        <begin position="56"/>
        <end position="419"/>
    </location>
</feature>
<sequence>MPAADNSPLTFINARVYDGHRLLPGLHSVSLAQGLIGELDAPIAEDARCIDAAGLTLLPGLVTCHLHPDFYKFTLAEGLAGAQLGKELPPGVLMAVGVRTCRVLLESGFTGYVGAACAHDIDAQLKIAIAEGIIDGPRIRACGHHIGTTSDLNDSRKWWQRYTAPGIDLFGDGPQELRKLVREEIRRGVETIKIFASAGHGFPGPTPRNMARDEIAAIVDAAHERGAKVRAHVSDKAMIMECIELGVDIIDHGDEVDDEVIAAMVAAGTYWVPSLIYPKLLLQMGWGEPDGSTQVCYDNVRRMLPAAQRAGVNILVGDDYSGVFRDVMEEDPLDHEVGRYAREFAYYADIDGLTPEEVLAWGTGNPGALLAGKGPRVGVVEAGAVADLILVEGNPLEDLTLLAQPDTHLKAVLRDGRLVIDRLGERGVAGTVAGNVTNAPRQAGANP</sequence>
<dbReference type="InterPro" id="IPR006680">
    <property type="entry name" value="Amidohydro-rel"/>
</dbReference>
<dbReference type="InterPro" id="IPR011059">
    <property type="entry name" value="Metal-dep_hydrolase_composite"/>
</dbReference>
<protein>
    <submittedName>
        <fullName evidence="2">Amidohydrolase family protein</fullName>
    </submittedName>
</protein>